<evidence type="ECO:0000256" key="3">
    <source>
        <dbReference type="ARBA" id="ARBA00022833"/>
    </source>
</evidence>
<dbReference type="KEGG" id="bfo:118408666"/>
<evidence type="ECO:0000313" key="7">
    <source>
        <dbReference type="Proteomes" id="UP000001554"/>
    </source>
</evidence>
<dbReference type="OrthoDB" id="654191at2759"/>
<organism evidence="7 8">
    <name type="scientific">Branchiostoma floridae</name>
    <name type="common">Florida lancelet</name>
    <name type="synonym">Amphioxus</name>
    <dbReference type="NCBI Taxonomy" id="7739"/>
    <lineage>
        <taxon>Eukaryota</taxon>
        <taxon>Metazoa</taxon>
        <taxon>Chordata</taxon>
        <taxon>Cephalochordata</taxon>
        <taxon>Leptocardii</taxon>
        <taxon>Amphioxiformes</taxon>
        <taxon>Branchiostomatidae</taxon>
        <taxon>Branchiostoma</taxon>
    </lineage>
</organism>
<dbReference type="InterPro" id="IPR001841">
    <property type="entry name" value="Znf_RING"/>
</dbReference>
<keyword evidence="1 4" id="KW-0479">Metal-binding</keyword>
<dbReference type="PROSITE" id="PS50145">
    <property type="entry name" value="ZF_TRAF"/>
    <property type="match status" value="2"/>
</dbReference>
<dbReference type="AlphaFoldDB" id="A0A9J7KLN4"/>
<sequence>MASPNSMESTSQFAEEEVKAGICQSVFKDQNQIAELQCCICKLVLRNPRMCQGGHQFCMNCICQWIKIRKACPQCRAVIRDVNSLTVPLSVRNLIDNADAMCRNGEKSPSGSMCNWVGPYGSMAAHDWGCDYKMIHCEHCSDVMQRKDLEEHIKTSCPKVPEQCRTCGRSMERGEVPMHKKFLCGSTRVQCPLKCGKIVLRQYVVQHVLTCPNYVRTCPLPGCMEMVSDLASHKEEKGTQHTHLLMKVMMEPNKTMQVYGAAHGFTWTVTDATVTSKSDPLHTPHHQWSLLILPTDRKNRRNLGLYAEMIRGEPTIVAIRIKLTYRNITKNLTGNMFMEKGEIKGWENALMDEEMDQEDQASSLTVNMVIQLL</sequence>
<name>A0A9J7KLN4_BRAFL</name>
<dbReference type="SUPFAM" id="SSF57850">
    <property type="entry name" value="RING/U-box"/>
    <property type="match status" value="1"/>
</dbReference>
<accession>A0A9J7KLN4</accession>
<proteinExistence type="predicted"/>
<feature type="zinc finger region" description="TRAF-type" evidence="4">
    <location>
        <begin position="125"/>
        <end position="167"/>
    </location>
</feature>
<feature type="domain" description="TRAF-type" evidence="6">
    <location>
        <begin position="179"/>
        <end position="228"/>
    </location>
</feature>
<evidence type="ECO:0000256" key="1">
    <source>
        <dbReference type="ARBA" id="ARBA00022723"/>
    </source>
</evidence>
<evidence type="ECO:0000259" key="5">
    <source>
        <dbReference type="PROSITE" id="PS50089"/>
    </source>
</evidence>
<keyword evidence="2 4" id="KW-0863">Zinc-finger</keyword>
<feature type="zinc finger region" description="TRAF-type" evidence="4">
    <location>
        <begin position="179"/>
        <end position="228"/>
    </location>
</feature>
<dbReference type="Proteomes" id="UP000001554">
    <property type="component" value="Unplaced"/>
</dbReference>
<evidence type="ECO:0000256" key="2">
    <source>
        <dbReference type="ARBA" id="ARBA00022771"/>
    </source>
</evidence>
<evidence type="ECO:0000313" key="8">
    <source>
        <dbReference type="RefSeq" id="XP_035665413.1"/>
    </source>
</evidence>
<protein>
    <submittedName>
        <fullName evidence="8">TNF receptor-associated factor 5-like</fullName>
    </submittedName>
</protein>
<dbReference type="InterPro" id="IPR001293">
    <property type="entry name" value="Znf_TRAF"/>
</dbReference>
<evidence type="ECO:0000256" key="4">
    <source>
        <dbReference type="PROSITE-ProRule" id="PRU00207"/>
    </source>
</evidence>
<keyword evidence="7" id="KW-1185">Reference proteome</keyword>
<dbReference type="Gene3D" id="3.30.40.10">
    <property type="entry name" value="Zinc/RING finger domain, C3HC4 (zinc finger)"/>
    <property type="match status" value="3"/>
</dbReference>
<feature type="domain" description="RING-type" evidence="5">
    <location>
        <begin position="38"/>
        <end position="76"/>
    </location>
</feature>
<feature type="domain" description="TRAF-type" evidence="6">
    <location>
        <begin position="125"/>
        <end position="167"/>
    </location>
</feature>
<dbReference type="PROSITE" id="PS50089">
    <property type="entry name" value="ZF_RING_2"/>
    <property type="match status" value="1"/>
</dbReference>
<dbReference type="OMA" id="NECPLER"/>
<dbReference type="PANTHER" id="PTHR10131:SF94">
    <property type="entry name" value="TNF RECEPTOR-ASSOCIATED FACTOR 4"/>
    <property type="match status" value="1"/>
</dbReference>
<evidence type="ECO:0000259" key="6">
    <source>
        <dbReference type="PROSITE" id="PS50145"/>
    </source>
</evidence>
<dbReference type="RefSeq" id="XP_035665413.1">
    <property type="nucleotide sequence ID" value="XM_035809520.1"/>
</dbReference>
<keyword evidence="3 4" id="KW-0862">Zinc</keyword>
<dbReference type="GeneID" id="118408666"/>
<dbReference type="SUPFAM" id="SSF49599">
    <property type="entry name" value="TRAF domain-like"/>
    <property type="match status" value="1"/>
</dbReference>
<reference evidence="8" key="1">
    <citation type="submission" date="2025-08" db="UniProtKB">
        <authorList>
            <consortium name="RefSeq"/>
        </authorList>
    </citation>
    <scope>IDENTIFICATION</scope>
    <source>
        <strain evidence="8">S238N-H82</strain>
        <tissue evidence="8">Testes</tissue>
    </source>
</reference>
<gene>
    <name evidence="8" type="primary">LOC118408666</name>
</gene>
<dbReference type="PANTHER" id="PTHR10131">
    <property type="entry name" value="TNF RECEPTOR ASSOCIATED FACTOR"/>
    <property type="match status" value="1"/>
</dbReference>
<dbReference type="Pfam" id="PF02176">
    <property type="entry name" value="zf-TRAF"/>
    <property type="match status" value="1"/>
</dbReference>
<dbReference type="GO" id="GO:0008270">
    <property type="term" value="F:zinc ion binding"/>
    <property type="evidence" value="ECO:0007669"/>
    <property type="project" value="UniProtKB-KW"/>
</dbReference>
<dbReference type="InterPro" id="IPR013083">
    <property type="entry name" value="Znf_RING/FYVE/PHD"/>
</dbReference>